<dbReference type="SMART" id="SM00530">
    <property type="entry name" value="HTH_XRE"/>
    <property type="match status" value="1"/>
</dbReference>
<dbReference type="OrthoDB" id="5324878at2"/>
<dbReference type="SUPFAM" id="SSF47413">
    <property type="entry name" value="lambda repressor-like DNA-binding domains"/>
    <property type="match status" value="1"/>
</dbReference>
<organism evidence="2 3">
    <name type="scientific">Helicobacter ganmani</name>
    <dbReference type="NCBI Taxonomy" id="60246"/>
    <lineage>
        <taxon>Bacteria</taxon>
        <taxon>Pseudomonadati</taxon>
        <taxon>Campylobacterota</taxon>
        <taxon>Epsilonproteobacteria</taxon>
        <taxon>Campylobacterales</taxon>
        <taxon>Helicobacteraceae</taxon>
        <taxon>Helicobacter</taxon>
    </lineage>
</organism>
<evidence type="ECO:0000313" key="3">
    <source>
        <dbReference type="Proteomes" id="UP000256650"/>
    </source>
</evidence>
<sequence length="136" mass="15700">MKVVDRINEILKEKNISKRELANRLVDFGLKSSKTGETPSLSSLYAYLNGNIEIKADMIPYIADALGVYEQEFFSDSKQALKIMAKIYQGKVDYSKYEKIIELLEYLSPKTLAVLEELLTQNKKKIQELNEMMQRL</sequence>
<reference evidence="2 3" key="1">
    <citation type="submission" date="2018-04" db="EMBL/GenBank/DDBJ databases">
        <title>Novel Campyloabacter and Helicobacter Species and Strains.</title>
        <authorList>
            <person name="Mannion A.J."/>
            <person name="Shen Z."/>
            <person name="Fox J.G."/>
        </authorList>
    </citation>
    <scope>NUCLEOTIDE SEQUENCE [LARGE SCALE GENOMIC DNA]</scope>
    <source>
        <strain evidence="2 3">MIT 99-5101</strain>
    </source>
</reference>
<keyword evidence="3" id="KW-1185">Reference proteome</keyword>
<comment type="caution">
    <text evidence="2">The sequence shown here is derived from an EMBL/GenBank/DDBJ whole genome shotgun (WGS) entry which is preliminary data.</text>
</comment>
<name>A0A3D8IHJ9_9HELI</name>
<protein>
    <submittedName>
        <fullName evidence="2">XRE family transcriptional regulator</fullName>
    </submittedName>
</protein>
<proteinExistence type="predicted"/>
<accession>A0A3D8IHJ9</accession>
<evidence type="ECO:0000313" key="2">
    <source>
        <dbReference type="EMBL" id="RDU64603.1"/>
    </source>
</evidence>
<evidence type="ECO:0000259" key="1">
    <source>
        <dbReference type="SMART" id="SM00530"/>
    </source>
</evidence>
<dbReference type="CDD" id="cd00093">
    <property type="entry name" value="HTH_XRE"/>
    <property type="match status" value="1"/>
</dbReference>
<dbReference type="EMBL" id="NXLS01000001">
    <property type="protein sequence ID" value="RDU64603.1"/>
    <property type="molecule type" value="Genomic_DNA"/>
</dbReference>
<dbReference type="GO" id="GO:0003677">
    <property type="term" value="F:DNA binding"/>
    <property type="evidence" value="ECO:0007669"/>
    <property type="project" value="InterPro"/>
</dbReference>
<gene>
    <name evidence="2" type="ORF">CQA43_01490</name>
</gene>
<dbReference type="Gene3D" id="1.10.260.40">
    <property type="entry name" value="lambda repressor-like DNA-binding domains"/>
    <property type="match status" value="1"/>
</dbReference>
<dbReference type="AlphaFoldDB" id="A0A3D8IHJ9"/>
<dbReference type="InterPro" id="IPR010982">
    <property type="entry name" value="Lambda_DNA-bd_dom_sf"/>
</dbReference>
<dbReference type="InterPro" id="IPR001387">
    <property type="entry name" value="Cro/C1-type_HTH"/>
</dbReference>
<dbReference type="Proteomes" id="UP000256650">
    <property type="component" value="Unassembled WGS sequence"/>
</dbReference>
<feature type="domain" description="HTH cro/C1-type" evidence="1">
    <location>
        <begin position="6"/>
        <end position="73"/>
    </location>
</feature>